<dbReference type="SUPFAM" id="SSF54826">
    <property type="entry name" value="Enolase N-terminal domain-like"/>
    <property type="match status" value="1"/>
</dbReference>
<dbReference type="GO" id="GO:0016829">
    <property type="term" value="F:lyase activity"/>
    <property type="evidence" value="ECO:0007669"/>
    <property type="project" value="UniProtKB-KW"/>
</dbReference>
<dbReference type="GO" id="GO:0009063">
    <property type="term" value="P:amino acid catabolic process"/>
    <property type="evidence" value="ECO:0007669"/>
    <property type="project" value="InterPro"/>
</dbReference>
<dbReference type="SFLD" id="SFLDS00001">
    <property type="entry name" value="Enolase"/>
    <property type="match status" value="1"/>
</dbReference>
<evidence type="ECO:0000313" key="4">
    <source>
        <dbReference type="Proteomes" id="UP000009045"/>
    </source>
</evidence>
<dbReference type="InterPro" id="IPR034593">
    <property type="entry name" value="DgoD-like"/>
</dbReference>
<protein>
    <submittedName>
        <fullName evidence="3">Enolase</fullName>
    </submittedName>
</protein>
<dbReference type="EMBL" id="CP001831">
    <property type="protein sequence ID" value="AEH82367.1"/>
    <property type="molecule type" value="Genomic_DNA"/>
</dbReference>
<evidence type="ECO:0000313" key="3">
    <source>
        <dbReference type="EMBL" id="AEH82367.1"/>
    </source>
</evidence>
<feature type="domain" description="Mandelate racemase/muconate lactonizing enzyme C-terminal" evidence="2">
    <location>
        <begin position="185"/>
        <end position="281"/>
    </location>
</feature>
<dbReference type="GO" id="GO:0000287">
    <property type="term" value="F:magnesium ion binding"/>
    <property type="evidence" value="ECO:0007669"/>
    <property type="project" value="UniProtKB-ARBA"/>
</dbReference>
<keyword evidence="1" id="KW-0456">Lyase</keyword>
<dbReference type="Pfam" id="PF02746">
    <property type="entry name" value="MR_MLE_N"/>
    <property type="match status" value="1"/>
</dbReference>
<dbReference type="SUPFAM" id="SSF51604">
    <property type="entry name" value="Enolase C-terminal domain-like"/>
    <property type="match status" value="1"/>
</dbReference>
<sequence length="408" mass="44574">MLPGVWPRLRRGGQMEADKMSDRVKKIESFTLTLPRETPYLGKPRPGEEPNGRGYLVRKGNRTVYPTFDRSVLVRIETENGAVGWGETYGLVAPRATMEIIDDLLADFTIGRDPFDAAAIHDDLYDLMRVRGYTGGFYVDALAAIDIALWDLAGKLAGLPVCKLLGGQRRDRIAAYISGLPEDTRAKRAELAAAWQAKGFSSFKFASPVADDGVAKEMEILRESLGPAVRIACDMHWAHTASEAVALIKAMEPHGLWFAEAPVRTEDIDGLARVAASVSTAIAVGEEWRTVHDMVPRVARRALAIVQPEMGHKGITQFMRIGAYAHVHHIKVIPHATIGVGIFLAASLQASAALANVDCHEFQHSIFEPNRRLLVGDMDCLNGEYVVPTGPGLGVEPSKEAQGLLKKH</sequence>
<organism evidence="3 4">
    <name type="scientific">Sinorhizobium meliloti (strain SM11)</name>
    <dbReference type="NCBI Taxonomy" id="707241"/>
    <lineage>
        <taxon>Bacteria</taxon>
        <taxon>Pseudomonadati</taxon>
        <taxon>Pseudomonadota</taxon>
        <taxon>Alphaproteobacteria</taxon>
        <taxon>Hyphomicrobiales</taxon>
        <taxon>Rhizobiaceae</taxon>
        <taxon>Sinorhizobium/Ensifer group</taxon>
        <taxon>Sinorhizobium</taxon>
    </lineage>
</organism>
<dbReference type="SMART" id="SM00922">
    <property type="entry name" value="MR_MLE"/>
    <property type="match status" value="1"/>
</dbReference>
<dbReference type="InterPro" id="IPR013342">
    <property type="entry name" value="Mandelate_racemase_C"/>
</dbReference>
<dbReference type="PANTHER" id="PTHR48080">
    <property type="entry name" value="D-GALACTONATE DEHYDRATASE-RELATED"/>
    <property type="match status" value="1"/>
</dbReference>
<dbReference type="AlphaFoldDB" id="F7XFP7"/>
<evidence type="ECO:0000256" key="1">
    <source>
        <dbReference type="ARBA" id="ARBA00023239"/>
    </source>
</evidence>
<gene>
    <name evidence="3" type="ordered locus">SM11_pC1294</name>
</gene>
<dbReference type="InterPro" id="IPR036849">
    <property type="entry name" value="Enolase-like_C_sf"/>
</dbReference>
<dbReference type="Gene3D" id="3.30.390.10">
    <property type="entry name" value="Enolase-like, N-terminal domain"/>
    <property type="match status" value="1"/>
</dbReference>
<keyword evidence="3" id="KW-0614">Plasmid</keyword>
<dbReference type="InterPro" id="IPR013341">
    <property type="entry name" value="Mandelate_racemase_N_dom"/>
</dbReference>
<dbReference type="PATRIC" id="fig|707241.3.peg.5224"/>
<dbReference type="InterPro" id="IPR029065">
    <property type="entry name" value="Enolase_C-like"/>
</dbReference>
<dbReference type="HOGENOM" id="CLU_030273_3_0_5"/>
<dbReference type="PROSITE" id="PS00908">
    <property type="entry name" value="MR_MLE_1"/>
    <property type="match status" value="1"/>
</dbReference>
<geneLocation type="plasmid" evidence="3 4">
    <name>pSmeSM11c</name>
</geneLocation>
<accession>F7XFP7</accession>
<dbReference type="PANTHER" id="PTHR48080:SF2">
    <property type="entry name" value="D-GALACTONATE DEHYDRATASE"/>
    <property type="match status" value="1"/>
</dbReference>
<dbReference type="InterPro" id="IPR029017">
    <property type="entry name" value="Enolase-like_N"/>
</dbReference>
<proteinExistence type="predicted"/>
<dbReference type="Proteomes" id="UP000009045">
    <property type="component" value="Plasmid pSmeSM11c"/>
</dbReference>
<dbReference type="Gene3D" id="3.20.20.120">
    <property type="entry name" value="Enolase-like C-terminal domain"/>
    <property type="match status" value="1"/>
</dbReference>
<dbReference type="KEGG" id="smx:SM11_pC1294"/>
<reference evidence="3 4" key="1">
    <citation type="journal article" date="2011" name="J. Biotechnol.">
        <title>The complete genome sequence of the dominant Sinorhizobium meliloti field isolate SM11 extends the S. meliloti pan-genome.</title>
        <authorList>
            <person name="Schneiker-Bekel S."/>
            <person name="Wibberg D."/>
            <person name="Bekel T."/>
            <person name="Blom J."/>
            <person name="Linke B."/>
            <person name="Neuweger H."/>
            <person name="Stiens M."/>
            <person name="Vorholter F.J."/>
            <person name="Weidner S."/>
            <person name="Goesmann A."/>
            <person name="Puhler A."/>
            <person name="Schluter A."/>
        </authorList>
    </citation>
    <scope>NUCLEOTIDE SEQUENCE [LARGE SCALE GENOMIC DNA]</scope>
    <source>
        <strain evidence="3 4">SM11</strain>
        <plasmid evidence="4">pSmeSM11c</plasmid>
    </source>
</reference>
<dbReference type="CDD" id="cd03316">
    <property type="entry name" value="MR_like"/>
    <property type="match status" value="1"/>
</dbReference>
<dbReference type="Pfam" id="PF13378">
    <property type="entry name" value="MR_MLE_C"/>
    <property type="match status" value="1"/>
</dbReference>
<evidence type="ECO:0000259" key="2">
    <source>
        <dbReference type="SMART" id="SM00922"/>
    </source>
</evidence>
<name>F7XFP7_SINMM</name>
<dbReference type="InterPro" id="IPR018110">
    <property type="entry name" value="Mandel_Rmase/mucon_lact_enz_CS"/>
</dbReference>